<evidence type="ECO:0000259" key="6">
    <source>
        <dbReference type="PROSITE" id="PS50178"/>
    </source>
</evidence>
<evidence type="ECO:0000313" key="9">
    <source>
        <dbReference type="Proteomes" id="UP000030762"/>
    </source>
</evidence>
<dbReference type="OMA" id="HEDAWRT"/>
<dbReference type="GO" id="GO:0004843">
    <property type="term" value="F:cysteine-type deubiquitinase activity"/>
    <property type="evidence" value="ECO:0007669"/>
    <property type="project" value="InterPro"/>
</dbReference>
<dbReference type="VEuPathDB" id="FungiDB:SDRG_09529"/>
<proteinExistence type="predicted"/>
<evidence type="ECO:0000256" key="1">
    <source>
        <dbReference type="ARBA" id="ARBA00022723"/>
    </source>
</evidence>
<dbReference type="AlphaFoldDB" id="T0RSC1"/>
<dbReference type="SMART" id="SM00064">
    <property type="entry name" value="FYVE"/>
    <property type="match status" value="1"/>
</dbReference>
<dbReference type="InterPro" id="IPR006615">
    <property type="entry name" value="Pept_C19_DUSP"/>
</dbReference>
<dbReference type="InterPro" id="IPR000306">
    <property type="entry name" value="Znf_FYVE"/>
</dbReference>
<reference evidence="8 9" key="1">
    <citation type="submission" date="2012-04" db="EMBL/GenBank/DDBJ databases">
        <title>The Genome Sequence of Saprolegnia declina VS20.</title>
        <authorList>
            <consortium name="The Broad Institute Genome Sequencing Platform"/>
            <person name="Russ C."/>
            <person name="Nusbaum C."/>
            <person name="Tyler B."/>
            <person name="van West P."/>
            <person name="Dieguez-Uribeondo J."/>
            <person name="de Bruijn I."/>
            <person name="Tripathy S."/>
            <person name="Jiang R."/>
            <person name="Young S.K."/>
            <person name="Zeng Q."/>
            <person name="Gargeya S."/>
            <person name="Fitzgerald M."/>
            <person name="Haas B."/>
            <person name="Abouelleil A."/>
            <person name="Alvarado L."/>
            <person name="Arachchi H.M."/>
            <person name="Berlin A."/>
            <person name="Chapman S.B."/>
            <person name="Goldberg J."/>
            <person name="Griggs A."/>
            <person name="Gujja S."/>
            <person name="Hansen M."/>
            <person name="Howarth C."/>
            <person name="Imamovic A."/>
            <person name="Larimer J."/>
            <person name="McCowen C."/>
            <person name="Montmayeur A."/>
            <person name="Murphy C."/>
            <person name="Neiman D."/>
            <person name="Pearson M."/>
            <person name="Priest M."/>
            <person name="Roberts A."/>
            <person name="Saif S."/>
            <person name="Shea T."/>
            <person name="Sisk P."/>
            <person name="Sykes S."/>
            <person name="Wortman J."/>
            <person name="Nusbaum C."/>
            <person name="Birren B."/>
        </authorList>
    </citation>
    <scope>NUCLEOTIDE SEQUENCE [LARGE SCALE GENOMIC DNA]</scope>
    <source>
        <strain evidence="8 9">VS20</strain>
    </source>
</reference>
<evidence type="ECO:0000256" key="2">
    <source>
        <dbReference type="ARBA" id="ARBA00022771"/>
    </source>
</evidence>
<dbReference type="InterPro" id="IPR011011">
    <property type="entry name" value="Znf_FYVE_PHD"/>
</dbReference>
<dbReference type="GO" id="GO:0005765">
    <property type="term" value="C:lysosomal membrane"/>
    <property type="evidence" value="ECO:0007669"/>
    <property type="project" value="TreeGrafter"/>
</dbReference>
<dbReference type="GO" id="GO:0032266">
    <property type="term" value="F:phosphatidylinositol-3-phosphate binding"/>
    <property type="evidence" value="ECO:0007669"/>
    <property type="project" value="InterPro"/>
</dbReference>
<keyword evidence="1" id="KW-0479">Metal-binding</keyword>
<dbReference type="InterPro" id="IPR017455">
    <property type="entry name" value="Znf_FYVE-rel"/>
</dbReference>
<dbReference type="eggNOG" id="KOG1870">
    <property type="taxonomic scope" value="Eukaryota"/>
</dbReference>
<dbReference type="eggNOG" id="KOG1729">
    <property type="taxonomic scope" value="Eukaryota"/>
</dbReference>
<dbReference type="Gene3D" id="3.30.40.10">
    <property type="entry name" value="Zinc/RING finger domain, C3HC4 (zinc finger)"/>
    <property type="match status" value="1"/>
</dbReference>
<dbReference type="OrthoDB" id="660555at2759"/>
<dbReference type="GeneID" id="19950256"/>
<dbReference type="InParanoid" id="T0RSC1"/>
<accession>T0RSC1</accession>
<feature type="region of interest" description="Disordered" evidence="5">
    <location>
        <begin position="122"/>
        <end position="145"/>
    </location>
</feature>
<evidence type="ECO:0000256" key="3">
    <source>
        <dbReference type="ARBA" id="ARBA00022833"/>
    </source>
</evidence>
<dbReference type="GO" id="GO:0032465">
    <property type="term" value="P:regulation of cytokinesis"/>
    <property type="evidence" value="ECO:0007669"/>
    <property type="project" value="TreeGrafter"/>
</dbReference>
<organism evidence="8 9">
    <name type="scientific">Saprolegnia diclina (strain VS20)</name>
    <dbReference type="NCBI Taxonomy" id="1156394"/>
    <lineage>
        <taxon>Eukaryota</taxon>
        <taxon>Sar</taxon>
        <taxon>Stramenopiles</taxon>
        <taxon>Oomycota</taxon>
        <taxon>Saprolegniomycetes</taxon>
        <taxon>Saprolegniales</taxon>
        <taxon>Saprolegniaceae</taxon>
        <taxon>Saprolegnia</taxon>
    </lineage>
</organism>
<keyword evidence="9" id="KW-1185">Reference proteome</keyword>
<dbReference type="STRING" id="1156394.T0RSC1"/>
<dbReference type="InterPro" id="IPR013083">
    <property type="entry name" value="Znf_RING/FYVE/PHD"/>
</dbReference>
<evidence type="ECO:0000256" key="4">
    <source>
        <dbReference type="PROSITE-ProRule" id="PRU00091"/>
    </source>
</evidence>
<dbReference type="GO" id="GO:0000281">
    <property type="term" value="P:mitotic cytokinesis"/>
    <property type="evidence" value="ECO:0007669"/>
    <property type="project" value="InterPro"/>
</dbReference>
<evidence type="ECO:0008006" key="10">
    <source>
        <dbReference type="Google" id="ProtNLM"/>
    </source>
</evidence>
<dbReference type="PROSITE" id="PS51283">
    <property type="entry name" value="DUSP"/>
    <property type="match status" value="1"/>
</dbReference>
<keyword evidence="3" id="KW-0862">Zinc</keyword>
<feature type="domain" description="FYVE-type" evidence="6">
    <location>
        <begin position="47"/>
        <end position="107"/>
    </location>
</feature>
<dbReference type="Gene3D" id="3.30.2230.10">
    <property type="entry name" value="DUSP-like"/>
    <property type="match status" value="1"/>
</dbReference>
<protein>
    <recommendedName>
        <fullName evidence="10">FYVE-type domain-containing protein</fullName>
    </recommendedName>
</protein>
<dbReference type="SMART" id="SM00695">
    <property type="entry name" value="DUSP"/>
    <property type="match status" value="1"/>
</dbReference>
<keyword evidence="2 4" id="KW-0863">Zinc-finger</keyword>
<gene>
    <name evidence="8" type="ORF">SDRG_09529</name>
</gene>
<sequence>MSIAGGRSGSASASSLHPLHFCSCPSMHEVYELAYDARVLDVRWVPNAASALCCLCYESFGLFGKRRHHCRLCGQLVCSACSPHKSILLGSTRQASRTCTDCASLLTCLAAQGDPRVKRRIASPFQRKTRAPATSSLPTRSSHEPPSAELRRVLLLNTKAGATYYVVHTRWYEAWLAYADGATTSPPGPISNHALLYFYNGQLYPKQTLLYGNDYRFLHEDAWRTLWSVYGGGPSIAVRWDGDAPPPSADWRVFFPSIGAKASPKVVKPVSLQRIRASSTTLSVSYPRGDVHAVVNVTASALSAVDEQPCSPILLLAPRPSLPPAQERQRAAKEAVAAFAKAAGQARREAENVTYRKSLVSLADVDMRISSSFCSPTQATSTLRTTIV</sequence>
<dbReference type="EMBL" id="JH767161">
    <property type="protein sequence ID" value="EQC33007.1"/>
    <property type="molecule type" value="Genomic_DNA"/>
</dbReference>
<dbReference type="InterPro" id="IPR035927">
    <property type="entry name" value="DUSP-like_sf"/>
</dbReference>
<dbReference type="GO" id="GO:0000724">
    <property type="term" value="P:double-strand break repair via homologous recombination"/>
    <property type="evidence" value="ECO:0007669"/>
    <property type="project" value="InterPro"/>
</dbReference>
<evidence type="ECO:0000259" key="7">
    <source>
        <dbReference type="PROSITE" id="PS51283"/>
    </source>
</evidence>
<dbReference type="PANTHER" id="PTHR46591:SF1">
    <property type="entry name" value="ZINC FINGER FYVE DOMAIN-CONTAINING PROTEIN 26"/>
    <property type="match status" value="1"/>
</dbReference>
<evidence type="ECO:0000313" key="8">
    <source>
        <dbReference type="EMBL" id="EQC33007.1"/>
    </source>
</evidence>
<dbReference type="RefSeq" id="XP_008613693.1">
    <property type="nucleotide sequence ID" value="XM_008615471.1"/>
</dbReference>
<dbReference type="Proteomes" id="UP000030762">
    <property type="component" value="Unassembled WGS sequence"/>
</dbReference>
<dbReference type="InterPro" id="IPR028730">
    <property type="entry name" value="ZFYVE26"/>
</dbReference>
<name>T0RSC1_SAPDV</name>
<dbReference type="GO" id="GO:0030496">
    <property type="term" value="C:midbody"/>
    <property type="evidence" value="ECO:0007669"/>
    <property type="project" value="TreeGrafter"/>
</dbReference>
<dbReference type="PANTHER" id="PTHR46591">
    <property type="entry name" value="ZINC FINGER FYVE DOMAIN-CONTAINING PROTEIN 26"/>
    <property type="match status" value="1"/>
</dbReference>
<dbReference type="GO" id="GO:0005813">
    <property type="term" value="C:centrosome"/>
    <property type="evidence" value="ECO:0007669"/>
    <property type="project" value="TreeGrafter"/>
</dbReference>
<dbReference type="SUPFAM" id="SSF57903">
    <property type="entry name" value="FYVE/PHD zinc finger"/>
    <property type="match status" value="1"/>
</dbReference>
<dbReference type="Pfam" id="PF01363">
    <property type="entry name" value="FYVE"/>
    <property type="match status" value="1"/>
</dbReference>
<dbReference type="Pfam" id="PF06337">
    <property type="entry name" value="DUSP"/>
    <property type="match status" value="1"/>
</dbReference>
<dbReference type="GO" id="GO:0008270">
    <property type="term" value="F:zinc ion binding"/>
    <property type="evidence" value="ECO:0007669"/>
    <property type="project" value="UniProtKB-KW"/>
</dbReference>
<evidence type="ECO:0000256" key="5">
    <source>
        <dbReference type="SAM" id="MobiDB-lite"/>
    </source>
</evidence>
<dbReference type="SUPFAM" id="SSF143791">
    <property type="entry name" value="DUSP-like"/>
    <property type="match status" value="1"/>
</dbReference>
<dbReference type="PROSITE" id="PS50178">
    <property type="entry name" value="ZF_FYVE"/>
    <property type="match status" value="1"/>
</dbReference>
<feature type="domain" description="DUSP" evidence="7">
    <location>
        <begin position="141"/>
        <end position="242"/>
    </location>
</feature>